<sequence length="292" mass="29251">MTSVSGVSGSSNYYSQASSGVQRHGRGDPAKLADSVFSKLDTKNQGYLEISDLETAFGNISGTSSSTTSATSSTASTGTSSTSNSSTVNDLFKKLDSDGDGKVTKDEFSSGIKKLSDELETQFNARRTSGARPPPPPDGGGQGEDGGLDKTQLTDLASKVGESNSSAGAALTQVAQNFEAADTNQDGKVSLQESIAYLEKTASASGTTSTGTSTSTSATASTTSTSASSGTSTSSDSTGTSATSGTSGTTASSSTDSTSSTSDAAIFKKALQLLRAYAVPPQDQTQGLSVTA</sequence>
<feature type="compositionally biased region" description="Polar residues" evidence="3">
    <location>
        <begin position="151"/>
        <end position="166"/>
    </location>
</feature>
<dbReference type="SUPFAM" id="SSF47473">
    <property type="entry name" value="EF-hand"/>
    <property type="match status" value="1"/>
</dbReference>
<evidence type="ECO:0000313" key="6">
    <source>
        <dbReference type="Proteomes" id="UP000650424"/>
    </source>
</evidence>
<evidence type="ECO:0000256" key="3">
    <source>
        <dbReference type="SAM" id="MobiDB-lite"/>
    </source>
</evidence>
<evidence type="ECO:0000313" key="5">
    <source>
        <dbReference type="EMBL" id="MBC3918693.1"/>
    </source>
</evidence>
<protein>
    <submittedName>
        <fullName evidence="5">EF-hand domain-containing protein</fullName>
    </submittedName>
</protein>
<keyword evidence="2" id="KW-0677">Repeat</keyword>
<organism evidence="5 6">
    <name type="scientific">Undibacterium hunanense</name>
    <dbReference type="NCBI Taxonomy" id="2762292"/>
    <lineage>
        <taxon>Bacteria</taxon>
        <taxon>Pseudomonadati</taxon>
        <taxon>Pseudomonadota</taxon>
        <taxon>Betaproteobacteria</taxon>
        <taxon>Burkholderiales</taxon>
        <taxon>Oxalobacteraceae</taxon>
        <taxon>Undibacterium</taxon>
    </lineage>
</organism>
<feature type="compositionally biased region" description="Basic and acidic residues" evidence="3">
    <location>
        <begin position="91"/>
        <end position="108"/>
    </location>
</feature>
<dbReference type="EMBL" id="JACOGF010000007">
    <property type="protein sequence ID" value="MBC3918693.1"/>
    <property type="molecule type" value="Genomic_DNA"/>
</dbReference>
<evidence type="ECO:0000259" key="4">
    <source>
        <dbReference type="PROSITE" id="PS50222"/>
    </source>
</evidence>
<dbReference type="PANTHER" id="PTHR23055:SF184">
    <property type="entry name" value="FREQUENIN-1-LIKE"/>
    <property type="match status" value="1"/>
</dbReference>
<reference evidence="5 6" key="1">
    <citation type="submission" date="2020-08" db="EMBL/GenBank/DDBJ databases">
        <title>Novel species isolated from subtropical streams in China.</title>
        <authorList>
            <person name="Lu H."/>
        </authorList>
    </citation>
    <scope>NUCLEOTIDE SEQUENCE [LARGE SCALE GENOMIC DNA]</scope>
    <source>
        <strain evidence="5 6">CY18W</strain>
    </source>
</reference>
<feature type="region of interest" description="Disordered" evidence="3">
    <location>
        <begin position="58"/>
        <end position="166"/>
    </location>
</feature>
<keyword evidence="1" id="KW-0479">Metal-binding</keyword>
<dbReference type="Gene3D" id="1.10.238.10">
    <property type="entry name" value="EF-hand"/>
    <property type="match status" value="2"/>
</dbReference>
<feature type="domain" description="EF-hand" evidence="4">
    <location>
        <begin position="83"/>
        <end position="118"/>
    </location>
</feature>
<dbReference type="Pfam" id="PF13499">
    <property type="entry name" value="EF-hand_7"/>
    <property type="match status" value="1"/>
</dbReference>
<feature type="region of interest" description="Disordered" evidence="3">
    <location>
        <begin position="1"/>
        <end position="30"/>
    </location>
</feature>
<dbReference type="Pfam" id="PF13202">
    <property type="entry name" value="EF-hand_5"/>
    <property type="match status" value="1"/>
</dbReference>
<dbReference type="SMART" id="SM00054">
    <property type="entry name" value="EFh"/>
    <property type="match status" value="3"/>
</dbReference>
<dbReference type="InterPro" id="IPR028846">
    <property type="entry name" value="Recoverin"/>
</dbReference>
<accession>A0ABR6ZS66</accession>
<gene>
    <name evidence="5" type="ORF">H8L32_14460</name>
</gene>
<proteinExistence type="predicted"/>
<dbReference type="InterPro" id="IPR011992">
    <property type="entry name" value="EF-hand-dom_pair"/>
</dbReference>
<dbReference type="PANTHER" id="PTHR23055">
    <property type="entry name" value="CALCIUM BINDING PROTEINS"/>
    <property type="match status" value="1"/>
</dbReference>
<dbReference type="Proteomes" id="UP000650424">
    <property type="component" value="Unassembled WGS sequence"/>
</dbReference>
<feature type="region of interest" description="Disordered" evidence="3">
    <location>
        <begin position="201"/>
        <end position="261"/>
    </location>
</feature>
<feature type="compositionally biased region" description="Low complexity" evidence="3">
    <location>
        <begin position="1"/>
        <end position="20"/>
    </location>
</feature>
<dbReference type="RefSeq" id="WP_186947966.1">
    <property type="nucleotide sequence ID" value="NZ_JACOGF010000007.1"/>
</dbReference>
<keyword evidence="6" id="KW-1185">Reference proteome</keyword>
<feature type="compositionally biased region" description="Low complexity" evidence="3">
    <location>
        <begin position="61"/>
        <end position="87"/>
    </location>
</feature>
<dbReference type="InterPro" id="IPR018247">
    <property type="entry name" value="EF_Hand_1_Ca_BS"/>
</dbReference>
<comment type="caution">
    <text evidence="5">The sequence shown here is derived from an EMBL/GenBank/DDBJ whole genome shotgun (WGS) entry which is preliminary data.</text>
</comment>
<dbReference type="InterPro" id="IPR002048">
    <property type="entry name" value="EF_hand_dom"/>
</dbReference>
<dbReference type="PROSITE" id="PS00018">
    <property type="entry name" value="EF_HAND_1"/>
    <property type="match status" value="1"/>
</dbReference>
<evidence type="ECO:0000256" key="2">
    <source>
        <dbReference type="ARBA" id="ARBA00022737"/>
    </source>
</evidence>
<evidence type="ECO:0000256" key="1">
    <source>
        <dbReference type="ARBA" id="ARBA00022723"/>
    </source>
</evidence>
<dbReference type="PROSITE" id="PS50222">
    <property type="entry name" value="EF_HAND_2"/>
    <property type="match status" value="1"/>
</dbReference>
<name>A0ABR6ZS66_9BURK</name>